<sequence>MLDLIMSQTVDGLDVAKKAAAVKAVDNHVKNGFTVGIGSGTTIIHAIQRIKQNKLDVQCIGICPTTLDLILENGLKLTDLSTHPELDVFIDGFDEVEISTKSLIVGACGRVAAVKIAANASKQIVFIADNSKQSQRLGQVFHEGIPIEVIPVAAKRVAQEVEKLFKGNAVLRVRTDSVEPFVFLNENKNHIIDWMFTDVWHKRSRRNAVLRVRTDSVEPFVFLNENKNHIIDWMFTDDGVKGRKWDDIYRTIKLMSGVVDVGLVLNDKSNITVYLGAKDGHVDTL</sequence>
<dbReference type="SUPFAM" id="SSF100950">
    <property type="entry name" value="NagB/RpiA/CoA transferase-like"/>
    <property type="match status" value="1"/>
</dbReference>
<evidence type="ECO:0000256" key="2">
    <source>
        <dbReference type="ARBA" id="ARBA00008088"/>
    </source>
</evidence>
<proteinExistence type="inferred from homology"/>
<dbReference type="NCBIfam" id="TIGR00021">
    <property type="entry name" value="rpiA"/>
    <property type="match status" value="1"/>
</dbReference>
<dbReference type="AlphaFoldDB" id="A0A7R9Q7W2"/>
<dbReference type="UniPathway" id="UPA00115">
    <property type="reaction ID" value="UER00412"/>
</dbReference>
<dbReference type="SUPFAM" id="SSF75445">
    <property type="entry name" value="D-ribose-5-phosphate isomerase (RpiA), lid domain"/>
    <property type="match status" value="1"/>
</dbReference>
<dbReference type="GO" id="GO:0004751">
    <property type="term" value="F:ribose-5-phosphate isomerase activity"/>
    <property type="evidence" value="ECO:0007669"/>
    <property type="project" value="UniProtKB-EC"/>
</dbReference>
<dbReference type="GO" id="GO:0009052">
    <property type="term" value="P:pentose-phosphate shunt, non-oxidative branch"/>
    <property type="evidence" value="ECO:0007669"/>
    <property type="project" value="InterPro"/>
</dbReference>
<gene>
    <name evidence="6" type="ORF">OSB1V03_LOCUS16217</name>
</gene>
<dbReference type="Gene3D" id="3.30.70.260">
    <property type="match status" value="1"/>
</dbReference>
<dbReference type="EMBL" id="OC872332">
    <property type="protein sequence ID" value="CAD7635826.1"/>
    <property type="molecule type" value="Genomic_DNA"/>
</dbReference>
<evidence type="ECO:0000313" key="7">
    <source>
        <dbReference type="Proteomes" id="UP000759131"/>
    </source>
</evidence>
<keyword evidence="7" id="KW-1185">Reference proteome</keyword>
<protein>
    <recommendedName>
        <fullName evidence="3">ribose-5-phosphate isomerase</fullName>
        <ecNumber evidence="3">5.3.1.6</ecNumber>
    </recommendedName>
    <alternativeName>
        <fullName evidence="5">Phosphoriboisomerase</fullName>
    </alternativeName>
</protein>
<dbReference type="OrthoDB" id="5819397at2759"/>
<name>A0A7R9Q7W2_9ACAR</name>
<comment type="pathway">
    <text evidence="1">Carbohydrate degradation; pentose phosphate pathway; D-ribose 5-phosphate from D-ribulose 5-phosphate (non-oxidative stage): step 1/1.</text>
</comment>
<evidence type="ECO:0000256" key="5">
    <source>
        <dbReference type="ARBA" id="ARBA00029734"/>
    </source>
</evidence>
<organism evidence="6">
    <name type="scientific">Medioppia subpectinata</name>
    <dbReference type="NCBI Taxonomy" id="1979941"/>
    <lineage>
        <taxon>Eukaryota</taxon>
        <taxon>Metazoa</taxon>
        <taxon>Ecdysozoa</taxon>
        <taxon>Arthropoda</taxon>
        <taxon>Chelicerata</taxon>
        <taxon>Arachnida</taxon>
        <taxon>Acari</taxon>
        <taxon>Acariformes</taxon>
        <taxon>Sarcoptiformes</taxon>
        <taxon>Oribatida</taxon>
        <taxon>Brachypylina</taxon>
        <taxon>Oppioidea</taxon>
        <taxon>Oppiidae</taxon>
        <taxon>Medioppia</taxon>
    </lineage>
</organism>
<dbReference type="Gene3D" id="3.40.50.1360">
    <property type="match status" value="1"/>
</dbReference>
<comment type="similarity">
    <text evidence="2">Belongs to the ribose 5-phosphate isomerase family.</text>
</comment>
<dbReference type="EC" id="5.3.1.6" evidence="3"/>
<dbReference type="EMBL" id="CAJPIZ010017757">
    <property type="protein sequence ID" value="CAG2116256.1"/>
    <property type="molecule type" value="Genomic_DNA"/>
</dbReference>
<dbReference type="InterPro" id="IPR004788">
    <property type="entry name" value="Ribose5P_isomerase_type_A"/>
</dbReference>
<keyword evidence="4" id="KW-0413">Isomerase</keyword>
<dbReference type="GO" id="GO:0005737">
    <property type="term" value="C:cytoplasm"/>
    <property type="evidence" value="ECO:0007669"/>
    <property type="project" value="TreeGrafter"/>
</dbReference>
<evidence type="ECO:0000256" key="4">
    <source>
        <dbReference type="ARBA" id="ARBA00023235"/>
    </source>
</evidence>
<dbReference type="InterPro" id="IPR037171">
    <property type="entry name" value="NagB/RpiA_transferase-like"/>
</dbReference>
<evidence type="ECO:0000256" key="1">
    <source>
        <dbReference type="ARBA" id="ARBA00004988"/>
    </source>
</evidence>
<evidence type="ECO:0000313" key="6">
    <source>
        <dbReference type="EMBL" id="CAD7635826.1"/>
    </source>
</evidence>
<dbReference type="PANTHER" id="PTHR11934">
    <property type="entry name" value="RIBOSE-5-PHOSPHATE ISOMERASE"/>
    <property type="match status" value="1"/>
</dbReference>
<dbReference type="PANTHER" id="PTHR11934:SF0">
    <property type="entry name" value="RIBOSE-5-PHOSPHATE ISOMERASE"/>
    <property type="match status" value="1"/>
</dbReference>
<dbReference type="Proteomes" id="UP000759131">
    <property type="component" value="Unassembled WGS sequence"/>
</dbReference>
<dbReference type="Pfam" id="PF06026">
    <property type="entry name" value="Rib_5-P_isom_A"/>
    <property type="match status" value="1"/>
</dbReference>
<reference evidence="6" key="1">
    <citation type="submission" date="2020-11" db="EMBL/GenBank/DDBJ databases">
        <authorList>
            <person name="Tran Van P."/>
        </authorList>
    </citation>
    <scope>NUCLEOTIDE SEQUENCE</scope>
</reference>
<evidence type="ECO:0000256" key="3">
    <source>
        <dbReference type="ARBA" id="ARBA00011959"/>
    </source>
</evidence>
<accession>A0A7R9Q7W2</accession>
<dbReference type="GO" id="GO:0006014">
    <property type="term" value="P:D-ribose metabolic process"/>
    <property type="evidence" value="ECO:0007669"/>
    <property type="project" value="TreeGrafter"/>
</dbReference>